<organism evidence="1">
    <name type="scientific">marine sediment metagenome</name>
    <dbReference type="NCBI Taxonomy" id="412755"/>
    <lineage>
        <taxon>unclassified sequences</taxon>
        <taxon>metagenomes</taxon>
        <taxon>ecological metagenomes</taxon>
    </lineage>
</organism>
<reference evidence="1" key="1">
    <citation type="submission" date="2013-11" db="EMBL/GenBank/DDBJ databases">
        <title>Microbial diversity, functional groups and degradation webs in Northern and Southern Mediterranean and Red Sea marine crude oil polluted sites.</title>
        <authorList>
            <person name="Daffonchio D."/>
            <person name="Mapelli F."/>
            <person name="Ferrer M."/>
            <person name="Richter M."/>
            <person name="Cherif A."/>
            <person name="Malkawi H.I."/>
            <person name="Yakimov M.M."/>
            <person name="Abdel-Fattah Y.R."/>
            <person name="Blaghen M."/>
            <person name="Golyshin P.N."/>
            <person name="Kalogerakis N."/>
            <person name="Boon N."/>
            <person name="Magagnini M."/>
            <person name="Fava F."/>
        </authorList>
    </citation>
    <scope>NUCLEOTIDE SEQUENCE</scope>
</reference>
<comment type="caution">
    <text evidence="1">The sequence shown here is derived from an EMBL/GenBank/DDBJ whole genome shotgun (WGS) entry which is preliminary data.</text>
</comment>
<sequence length="38" mass="3891">MSVRLFLSIIGCIVALAIMPIGSSAIAQEGGANSQKEN</sequence>
<evidence type="ECO:0000313" key="1">
    <source>
        <dbReference type="EMBL" id="KTF07415.1"/>
    </source>
</evidence>
<gene>
    <name evidence="1" type="ORF">MGSAQ_001085</name>
</gene>
<dbReference type="EMBL" id="AYSL01000556">
    <property type="protein sequence ID" value="KTF07415.1"/>
    <property type="molecule type" value="Genomic_DNA"/>
</dbReference>
<protein>
    <submittedName>
        <fullName evidence="1">Peptidase, M23/M37 family protein</fullName>
    </submittedName>
</protein>
<name>A0A1B6NVD5_9ZZZZ</name>
<proteinExistence type="predicted"/>
<dbReference type="AlphaFoldDB" id="A0A1B6NVD5"/>
<accession>A0A1B6NVD5</accession>